<keyword evidence="5" id="KW-0456">Lyase</keyword>
<dbReference type="GO" id="GO:0005975">
    <property type="term" value="P:carbohydrate metabolic process"/>
    <property type="evidence" value="ECO:0007669"/>
    <property type="project" value="InterPro"/>
</dbReference>
<protein>
    <submittedName>
        <fullName evidence="12">DNRLRE domain-containing protein</fullName>
    </submittedName>
</protein>
<proteinExistence type="inferred from homology"/>
<evidence type="ECO:0000256" key="5">
    <source>
        <dbReference type="ARBA" id="ARBA00023239"/>
    </source>
</evidence>
<keyword evidence="4" id="KW-0732">Signal</keyword>
<organism evidence="12 13">
    <name type="scientific">Paenibacillus dendrobii</name>
    <dbReference type="NCBI Taxonomy" id="2691084"/>
    <lineage>
        <taxon>Bacteria</taxon>
        <taxon>Bacillati</taxon>
        <taxon>Bacillota</taxon>
        <taxon>Bacilli</taxon>
        <taxon>Bacillales</taxon>
        <taxon>Paenibacillaceae</taxon>
        <taxon>Paenibacillus</taxon>
    </lineage>
</organism>
<dbReference type="SUPFAM" id="SSF48230">
    <property type="entry name" value="Chondroitin AC/alginate lyase"/>
    <property type="match status" value="1"/>
</dbReference>
<dbReference type="NCBIfam" id="NF033679">
    <property type="entry name" value="DNRLRE_dom"/>
    <property type="match status" value="1"/>
</dbReference>
<feature type="domain" description="Carbohydrate-binding module family 96" evidence="11">
    <location>
        <begin position="794"/>
        <end position="949"/>
    </location>
</feature>
<feature type="region of interest" description="Disordered" evidence="7">
    <location>
        <begin position="464"/>
        <end position="483"/>
    </location>
</feature>
<dbReference type="Gene3D" id="2.60.220.10">
    <property type="entry name" value="Polysaccharide lyase family 8-like, C-terminal"/>
    <property type="match status" value="1"/>
</dbReference>
<evidence type="ECO:0000256" key="7">
    <source>
        <dbReference type="SAM" id="MobiDB-lite"/>
    </source>
</evidence>
<accession>A0A7X3IIF3</accession>
<dbReference type="InterPro" id="IPR011013">
    <property type="entry name" value="Gal_mutarotase_sf_dom"/>
</dbReference>
<evidence type="ECO:0000313" key="12">
    <source>
        <dbReference type="EMBL" id="MWV42662.1"/>
    </source>
</evidence>
<dbReference type="InterPro" id="IPR055372">
    <property type="entry name" value="CBM96"/>
</dbReference>
<dbReference type="PANTHER" id="PTHR38481:SF1">
    <property type="entry name" value="HYALURONATE LYASE"/>
    <property type="match status" value="1"/>
</dbReference>
<dbReference type="InterPro" id="IPR012970">
    <property type="entry name" value="Lyase_8_alpha_N"/>
</dbReference>
<dbReference type="EMBL" id="WUBI01000001">
    <property type="protein sequence ID" value="MWV42662.1"/>
    <property type="molecule type" value="Genomic_DNA"/>
</dbReference>
<dbReference type="SUPFAM" id="SSF74650">
    <property type="entry name" value="Galactose mutarotase-like"/>
    <property type="match status" value="1"/>
</dbReference>
<sequence>MLTVFFLWGVIGSNYSPTASAADEYDGLRTKWKEMLAGDSAYNPSDPDIAPRIQEITNTANERWNTMDTSSSRTFLWSDLASTTNSAHVSDNFGRLKAMAVAYATRGSSLYNNSALGDDIVNGLDWIYANRYNENKSAYGNWWDWEIGAPQYLTDILILMYDDMAPSQLAQQIKALDKFNPDPTVGSTLGVKGVAMTGANRSDKAQVVALRGIIGKSSAKIAQARDALTQIFGYVTSGDGFYADGSFVQHTDIAYTGSYGNVLLGGVSKLLYLLGGSTWAVTNPNVANVYRWVKDAYEPLVYNATMMDMVYGRAISRAQTGPFRPPLASIALLAQSASPADSQHFMSMIKYWVESDPSWNELDGLSIRVIGMTKSIMNDSTVPSRGPLAMNRMFASMARAVHNRPDFGFGISMFSNRISAFEYGNGENSKGWWTGVGMTYLYNADVNQYADNYWATIDMKRLPGTTTDGSGSGTPGNWGSYRNPRNWVGGSSVDGALGSAGMDFSMAQNTGTSLQGKKSWFMFDDEIVALGSGIASSDNRKAETIIDNRKLNESGTNALQVNGSSMPTNIGWSQSINGVDWIQLAGNVPGAGMGYYFPDSTSVAGLRETRTGSWHDVNSGESSTSYSRNYLSLAINHGNNPSGASYAYVTLPNRDASAVSAYASQPDIQILENSASAHAVKEKTLNAVGVNFWNDGTKTVSVDGQNFITSNKKASMTTIETPSDISIGVSDPTQSNTGTIEVEINRQASQPLMLDPGITVNQLSPTIKLTINVNGAQGKTFAAKFALSGTTGNQQTLNPEADASVRDGIYAAVNYGSSAVLDVKTETTDYTRYAYLKFNLSSLSGAVSSAMLRLVPVSAGSSGLVNQLESVATNSWIESGLTWNNKPAVGSMINSWSVPATSTPVLIDITAEVNAAISGNKILSLRISSPSNQGSLGWVQYGSREHGTAAYQPGILISQNQSSQ</sequence>
<dbReference type="CDD" id="cd01083">
    <property type="entry name" value="GAG_Lyase"/>
    <property type="match status" value="1"/>
</dbReference>
<dbReference type="InterPro" id="IPR008929">
    <property type="entry name" value="Chondroitin_lyas"/>
</dbReference>
<dbReference type="Gene3D" id="2.70.98.10">
    <property type="match status" value="1"/>
</dbReference>
<evidence type="ECO:0000256" key="1">
    <source>
        <dbReference type="ARBA" id="ARBA00004613"/>
    </source>
</evidence>
<dbReference type="Pfam" id="PF02278">
    <property type="entry name" value="Lyase_8"/>
    <property type="match status" value="1"/>
</dbReference>
<dbReference type="InterPro" id="IPR004103">
    <property type="entry name" value="Lyase_8_C"/>
</dbReference>
<keyword evidence="13" id="KW-1185">Reference proteome</keyword>
<feature type="domain" description="Polysaccharide lyase 8 N-terminal alpha-helical" evidence="10">
    <location>
        <begin position="32"/>
        <end position="350"/>
    </location>
</feature>
<dbReference type="Pfam" id="PF08124">
    <property type="entry name" value="Lyase_8_N"/>
    <property type="match status" value="1"/>
</dbReference>
<dbReference type="AlphaFoldDB" id="A0A7X3IIF3"/>
<dbReference type="Proteomes" id="UP000460318">
    <property type="component" value="Unassembled WGS sequence"/>
</dbReference>
<evidence type="ECO:0000256" key="4">
    <source>
        <dbReference type="ARBA" id="ARBA00022729"/>
    </source>
</evidence>
<dbReference type="GO" id="GO:0016837">
    <property type="term" value="F:carbon-oxygen lyase activity, acting on polysaccharides"/>
    <property type="evidence" value="ECO:0007669"/>
    <property type="project" value="UniProtKB-ARBA"/>
</dbReference>
<dbReference type="InterPro" id="IPR003159">
    <property type="entry name" value="Lyase_8_central_dom"/>
</dbReference>
<gene>
    <name evidence="12" type="ORF">GRF59_03395</name>
</gene>
<feature type="active site" evidence="6">
    <location>
        <position position="259"/>
    </location>
</feature>
<evidence type="ECO:0000259" key="10">
    <source>
        <dbReference type="Pfam" id="PF08124"/>
    </source>
</evidence>
<evidence type="ECO:0000256" key="2">
    <source>
        <dbReference type="ARBA" id="ARBA00006699"/>
    </source>
</evidence>
<dbReference type="InterPro" id="IPR014718">
    <property type="entry name" value="GH-type_carb-bd"/>
</dbReference>
<reference evidence="12 13" key="1">
    <citation type="submission" date="2019-12" db="EMBL/GenBank/DDBJ databases">
        <title>Paenibacillus sp. nov., an endophytic bacterium isolated from the stem of Dendrobium.</title>
        <authorList>
            <person name="Zhao R."/>
        </authorList>
    </citation>
    <scope>NUCLEOTIDE SEQUENCE [LARGE SCALE GENOMIC DNA]</scope>
    <source>
        <strain evidence="12 13">HJL G12</strain>
    </source>
</reference>
<feature type="active site" evidence="6">
    <location>
        <position position="313"/>
    </location>
</feature>
<dbReference type="InterPro" id="IPR038970">
    <property type="entry name" value="Lyase_8"/>
</dbReference>
<evidence type="ECO:0000313" key="13">
    <source>
        <dbReference type="Proteomes" id="UP000460318"/>
    </source>
</evidence>
<dbReference type="SUPFAM" id="SSF49863">
    <property type="entry name" value="Hyaluronate lyase-like, C-terminal domain"/>
    <property type="match status" value="1"/>
</dbReference>
<feature type="domain" description="Polysaccharide lyase family 8 central" evidence="8">
    <location>
        <begin position="391"/>
        <end position="654"/>
    </location>
</feature>
<dbReference type="Gene3D" id="1.50.10.100">
    <property type="entry name" value="Chondroitin AC/alginate lyase"/>
    <property type="match status" value="1"/>
</dbReference>
<dbReference type="GO" id="GO:0030246">
    <property type="term" value="F:carbohydrate binding"/>
    <property type="evidence" value="ECO:0007669"/>
    <property type="project" value="InterPro"/>
</dbReference>
<evidence type="ECO:0000256" key="3">
    <source>
        <dbReference type="ARBA" id="ARBA00022525"/>
    </source>
</evidence>
<evidence type="ECO:0000259" key="8">
    <source>
        <dbReference type="Pfam" id="PF02278"/>
    </source>
</evidence>
<dbReference type="Pfam" id="PF24517">
    <property type="entry name" value="CBM96"/>
    <property type="match status" value="1"/>
</dbReference>
<dbReference type="Pfam" id="PF02884">
    <property type="entry name" value="Lyase_8_C"/>
    <property type="match status" value="1"/>
</dbReference>
<dbReference type="GO" id="GO:0005576">
    <property type="term" value="C:extracellular region"/>
    <property type="evidence" value="ECO:0007669"/>
    <property type="project" value="UniProtKB-SubCell"/>
</dbReference>
<name>A0A7X3IIF3_9BACL</name>
<evidence type="ECO:0000259" key="9">
    <source>
        <dbReference type="Pfam" id="PF02884"/>
    </source>
</evidence>
<comment type="similarity">
    <text evidence="2">Belongs to the polysaccharide lyase 8 family.</text>
</comment>
<feature type="domain" description="Polysaccharide lyase family 8 C-terminal" evidence="9">
    <location>
        <begin position="669"/>
        <end position="737"/>
    </location>
</feature>
<dbReference type="InterPro" id="IPR011071">
    <property type="entry name" value="Lyase_8-like_C"/>
</dbReference>
<feature type="active site" evidence="6">
    <location>
        <position position="250"/>
    </location>
</feature>
<comment type="subcellular location">
    <subcellularLocation>
        <location evidence="1">Secreted</location>
    </subcellularLocation>
</comment>
<evidence type="ECO:0000256" key="6">
    <source>
        <dbReference type="PIRSR" id="PIRSR638970-1"/>
    </source>
</evidence>
<evidence type="ECO:0000259" key="11">
    <source>
        <dbReference type="Pfam" id="PF24517"/>
    </source>
</evidence>
<keyword evidence="3" id="KW-0964">Secreted</keyword>
<dbReference type="PANTHER" id="PTHR38481">
    <property type="entry name" value="HYALURONATE LYASE"/>
    <property type="match status" value="1"/>
</dbReference>
<comment type="caution">
    <text evidence="12">The sequence shown here is derived from an EMBL/GenBank/DDBJ whole genome shotgun (WGS) entry which is preliminary data.</text>
</comment>